<dbReference type="GO" id="GO:0006865">
    <property type="term" value="P:amino acid transport"/>
    <property type="evidence" value="ECO:0007669"/>
    <property type="project" value="UniProtKB-KW"/>
</dbReference>
<comment type="subcellular location">
    <subcellularLocation>
        <location evidence="1 8">Cell membrane</location>
        <topology evidence="1 8">Multi-pass membrane protein</topology>
    </subcellularLocation>
</comment>
<reference evidence="10 11" key="1">
    <citation type="submission" date="2019-03" db="EMBL/GenBank/DDBJ databases">
        <title>Genomics of glacier-inhabiting Cryobacterium strains.</title>
        <authorList>
            <person name="Liu Q."/>
            <person name="Xin Y.-H."/>
        </authorList>
    </citation>
    <scope>NUCLEOTIDE SEQUENCE [LARGE SCALE GENOMIC DNA]</scope>
    <source>
        <strain evidence="10 11">MDT1-3</strain>
    </source>
</reference>
<dbReference type="AlphaFoldDB" id="A0A4R8WVJ6"/>
<dbReference type="PANTHER" id="PTHR30614">
    <property type="entry name" value="MEMBRANE COMPONENT OF AMINO ACID ABC TRANSPORTER"/>
    <property type="match status" value="1"/>
</dbReference>
<evidence type="ECO:0000256" key="7">
    <source>
        <dbReference type="ARBA" id="ARBA00023136"/>
    </source>
</evidence>
<proteinExistence type="inferred from homology"/>
<dbReference type="EMBL" id="SOFP01000048">
    <property type="protein sequence ID" value="TFC14324.1"/>
    <property type="molecule type" value="Genomic_DNA"/>
</dbReference>
<keyword evidence="5" id="KW-0029">Amino-acid transport</keyword>
<evidence type="ECO:0000256" key="8">
    <source>
        <dbReference type="RuleBase" id="RU363032"/>
    </source>
</evidence>
<dbReference type="CDD" id="cd06261">
    <property type="entry name" value="TM_PBP2"/>
    <property type="match status" value="1"/>
</dbReference>
<evidence type="ECO:0000256" key="2">
    <source>
        <dbReference type="ARBA" id="ARBA00022448"/>
    </source>
</evidence>
<organism evidence="10 11">
    <name type="scientific">Cryobacterium algoritolerans</name>
    <dbReference type="NCBI Taxonomy" id="1259184"/>
    <lineage>
        <taxon>Bacteria</taxon>
        <taxon>Bacillati</taxon>
        <taxon>Actinomycetota</taxon>
        <taxon>Actinomycetes</taxon>
        <taxon>Micrococcales</taxon>
        <taxon>Microbacteriaceae</taxon>
        <taxon>Cryobacterium</taxon>
    </lineage>
</organism>
<feature type="transmembrane region" description="Helical" evidence="8">
    <location>
        <begin position="31"/>
        <end position="52"/>
    </location>
</feature>
<evidence type="ECO:0000256" key="1">
    <source>
        <dbReference type="ARBA" id="ARBA00004651"/>
    </source>
</evidence>
<dbReference type="InterPro" id="IPR010065">
    <property type="entry name" value="AA_ABC_transptr_permease_3TM"/>
</dbReference>
<comment type="similarity">
    <text evidence="8">Belongs to the binding-protein-dependent transport system permease family.</text>
</comment>
<protein>
    <submittedName>
        <fullName evidence="10">Amino acid ABC transporter permease</fullName>
    </submittedName>
</protein>
<sequence length="262" mass="28943">MNTDLNFDTEFFWKHLLTPTDAFIEGLWRTIYISVTAMLLALIVGLVVALMGRSHFTVLRWFAGGYVWLIRGTPLLVQLVLVYSGLAALGVYRFQDIMVSGLVFQGVVQAAIITLTVHEGAYISEIVRSGIESVDPGQIEAAAALGMTPLAAMRQIVLPQALRTMVPPLGNIFNMLMKSTSVLSIIGVSEMFLVAQGLSATTFRTFEIFLVVALYYLALTTIWTFTQRAIEIKLNDQVGIVRSESMIKKLIGRRPIRIEAGV</sequence>
<dbReference type="Pfam" id="PF00528">
    <property type="entry name" value="BPD_transp_1"/>
    <property type="match status" value="1"/>
</dbReference>
<evidence type="ECO:0000256" key="3">
    <source>
        <dbReference type="ARBA" id="ARBA00022475"/>
    </source>
</evidence>
<dbReference type="NCBIfam" id="TIGR01726">
    <property type="entry name" value="HEQRo_perm_3TM"/>
    <property type="match status" value="1"/>
</dbReference>
<evidence type="ECO:0000256" key="6">
    <source>
        <dbReference type="ARBA" id="ARBA00022989"/>
    </source>
</evidence>
<comment type="caution">
    <text evidence="10">The sequence shown here is derived from an EMBL/GenBank/DDBJ whole genome shotgun (WGS) entry which is preliminary data.</text>
</comment>
<keyword evidence="6 8" id="KW-1133">Transmembrane helix</keyword>
<evidence type="ECO:0000256" key="4">
    <source>
        <dbReference type="ARBA" id="ARBA00022692"/>
    </source>
</evidence>
<dbReference type="InterPro" id="IPR035906">
    <property type="entry name" value="MetI-like_sf"/>
</dbReference>
<keyword evidence="3" id="KW-1003">Cell membrane</keyword>
<dbReference type="Proteomes" id="UP000298412">
    <property type="component" value="Unassembled WGS sequence"/>
</dbReference>
<dbReference type="InterPro" id="IPR000515">
    <property type="entry name" value="MetI-like"/>
</dbReference>
<feature type="domain" description="ABC transmembrane type-1" evidence="9">
    <location>
        <begin position="27"/>
        <end position="227"/>
    </location>
</feature>
<keyword evidence="4 8" id="KW-0812">Transmembrane</keyword>
<evidence type="ECO:0000256" key="5">
    <source>
        <dbReference type="ARBA" id="ARBA00022970"/>
    </source>
</evidence>
<feature type="transmembrane region" description="Helical" evidence="8">
    <location>
        <begin position="206"/>
        <end position="225"/>
    </location>
</feature>
<keyword evidence="2 8" id="KW-0813">Transport</keyword>
<dbReference type="SUPFAM" id="SSF161098">
    <property type="entry name" value="MetI-like"/>
    <property type="match status" value="1"/>
</dbReference>
<evidence type="ECO:0000313" key="11">
    <source>
        <dbReference type="Proteomes" id="UP000298412"/>
    </source>
</evidence>
<dbReference type="PANTHER" id="PTHR30614:SF0">
    <property type="entry name" value="L-CYSTINE TRANSPORT SYSTEM PERMEASE PROTEIN TCYL"/>
    <property type="match status" value="1"/>
</dbReference>
<dbReference type="InterPro" id="IPR043429">
    <property type="entry name" value="ArtM/GltK/GlnP/TcyL/YhdX-like"/>
</dbReference>
<feature type="transmembrane region" description="Helical" evidence="8">
    <location>
        <begin position="182"/>
        <end position="200"/>
    </location>
</feature>
<evidence type="ECO:0000259" key="9">
    <source>
        <dbReference type="PROSITE" id="PS50928"/>
    </source>
</evidence>
<dbReference type="Gene3D" id="1.10.3720.10">
    <property type="entry name" value="MetI-like"/>
    <property type="match status" value="1"/>
</dbReference>
<dbReference type="GO" id="GO:0022857">
    <property type="term" value="F:transmembrane transporter activity"/>
    <property type="evidence" value="ECO:0007669"/>
    <property type="project" value="InterPro"/>
</dbReference>
<accession>A0A4R8WVJ6</accession>
<dbReference type="PROSITE" id="PS50928">
    <property type="entry name" value="ABC_TM1"/>
    <property type="match status" value="1"/>
</dbReference>
<keyword evidence="7 8" id="KW-0472">Membrane</keyword>
<name>A0A4R8WVJ6_9MICO</name>
<feature type="transmembrane region" description="Helical" evidence="8">
    <location>
        <begin position="73"/>
        <end position="92"/>
    </location>
</feature>
<gene>
    <name evidence="10" type="ORF">E3O19_11145</name>
</gene>
<dbReference type="GO" id="GO:0043190">
    <property type="term" value="C:ATP-binding cassette (ABC) transporter complex"/>
    <property type="evidence" value="ECO:0007669"/>
    <property type="project" value="InterPro"/>
</dbReference>
<evidence type="ECO:0000313" key="10">
    <source>
        <dbReference type="EMBL" id="TFC14324.1"/>
    </source>
</evidence>
<keyword evidence="11" id="KW-1185">Reference proteome</keyword>
<dbReference type="OrthoDB" id="92598at2"/>
<dbReference type="RefSeq" id="WP_134567630.1">
    <property type="nucleotide sequence ID" value="NZ_SOFP01000048.1"/>
</dbReference>